<keyword evidence="2" id="KW-0812">Transmembrane</keyword>
<dbReference type="InterPro" id="IPR018778">
    <property type="entry name" value="T7SS_EssB"/>
</dbReference>
<dbReference type="EMBL" id="JXLB01000002">
    <property type="protein sequence ID" value="OJG83710.1"/>
    <property type="molecule type" value="Genomic_DNA"/>
</dbReference>
<dbReference type="Gene3D" id="1.25.40.680">
    <property type="entry name" value="Type VII secretion system EssB, C-terminal-like domain"/>
    <property type="match status" value="1"/>
</dbReference>
<gene>
    <name evidence="3" type="ORF">RV14_GL000944</name>
</gene>
<dbReference type="STRING" id="150033.RV14_GL000944"/>
<evidence type="ECO:0000256" key="2">
    <source>
        <dbReference type="SAM" id="Phobius"/>
    </source>
</evidence>
<dbReference type="Proteomes" id="UP000182152">
    <property type="component" value="Unassembled WGS sequence"/>
</dbReference>
<name>A0A1L8WRS3_9ENTE</name>
<evidence type="ECO:0000313" key="4">
    <source>
        <dbReference type="Proteomes" id="UP000182152"/>
    </source>
</evidence>
<organism evidence="3 4">
    <name type="scientific">Enterococcus ratti</name>
    <dbReference type="NCBI Taxonomy" id="150033"/>
    <lineage>
        <taxon>Bacteria</taxon>
        <taxon>Bacillati</taxon>
        <taxon>Bacillota</taxon>
        <taxon>Bacilli</taxon>
        <taxon>Lactobacillales</taxon>
        <taxon>Enterococcaceae</taxon>
        <taxon>Enterococcus</taxon>
    </lineage>
</organism>
<dbReference type="InterPro" id="IPR042565">
    <property type="entry name" value="T7SS_EssB_C"/>
</dbReference>
<feature type="transmembrane region" description="Helical" evidence="2">
    <location>
        <begin position="201"/>
        <end position="221"/>
    </location>
</feature>
<comment type="caution">
    <text evidence="3">The sequence shown here is derived from an EMBL/GenBank/DDBJ whole genome shotgun (WGS) entry which is preliminary data.</text>
</comment>
<dbReference type="Gene3D" id="1.10.510.10">
    <property type="entry name" value="Transferase(Phosphotransferase) domain 1"/>
    <property type="match status" value="1"/>
</dbReference>
<proteinExistence type="inferred from homology"/>
<keyword evidence="2" id="KW-0472">Membrane</keyword>
<protein>
    <submittedName>
        <fullName evidence="3">Type VII secretion protein EssB</fullName>
    </submittedName>
</protein>
<accession>A0A1L8WRS3</accession>
<reference evidence="3 4" key="1">
    <citation type="submission" date="2014-12" db="EMBL/GenBank/DDBJ databases">
        <title>Draft genome sequences of 29 type strains of Enterococci.</title>
        <authorList>
            <person name="Zhong Z."/>
            <person name="Sun Z."/>
            <person name="Liu W."/>
            <person name="Zhang W."/>
            <person name="Zhang H."/>
        </authorList>
    </citation>
    <scope>NUCLEOTIDE SEQUENCE [LARGE SCALE GENOMIC DNA]</scope>
    <source>
        <strain evidence="3 4">DSM 15687</strain>
    </source>
</reference>
<dbReference type="AlphaFoldDB" id="A0A1L8WRS3"/>
<evidence type="ECO:0000256" key="1">
    <source>
        <dbReference type="ARBA" id="ARBA00010163"/>
    </source>
</evidence>
<keyword evidence="2" id="KW-1133">Transmembrane helix</keyword>
<comment type="similarity">
    <text evidence="1">Belongs to the EssB family.</text>
</comment>
<sequence length="378" mass="44659">MKVTDELVEISLQVNQYRLEHLEQYQFFLASKRNLLTGQITSVTEKKLVIQYQKNKYIESLSQMIKETNLFERLQIAQKINRLTDFINSPIQPWLHLDNLFFFGEEVVFAHRGFIQEIVPYTLDERGFLQQYRLLVLSIIYPERNIESLTGTNDKIKDTLFKLLHCAKSVEEIYQIIGKQLTKQKKIRAHKLHLVNKRNYWLIKWALCLFSLFTMGLSLVMENYVFHRFPQQERISRAKTQYIASNYASVLEILEKDLPENLSYDVQYVAAVSAIQLDNLTASQKKMVLKKLTQEPSENLLLYWIYIGKENFKKSLDIAQKLGDHQYILHTYTKLYVTLKANNKISDKKNQKLIKKYADKIDHYTKKLGEKKSENNTK</sequence>
<evidence type="ECO:0000313" key="3">
    <source>
        <dbReference type="EMBL" id="OJG83710.1"/>
    </source>
</evidence>
<keyword evidence="4" id="KW-1185">Reference proteome</keyword>
<dbReference type="Pfam" id="PF10140">
    <property type="entry name" value="YukC"/>
    <property type="match status" value="1"/>
</dbReference>